<organism evidence="1 2">
    <name type="scientific">Agathobacter rectalis</name>
    <dbReference type="NCBI Taxonomy" id="39491"/>
    <lineage>
        <taxon>Bacteria</taxon>
        <taxon>Bacillati</taxon>
        <taxon>Bacillota</taxon>
        <taxon>Clostridia</taxon>
        <taxon>Lachnospirales</taxon>
        <taxon>Lachnospiraceae</taxon>
        <taxon>Agathobacter</taxon>
    </lineage>
</organism>
<dbReference type="OrthoDB" id="1922523at2"/>
<dbReference type="EMBL" id="CYXM01000007">
    <property type="protein sequence ID" value="CUN06487.1"/>
    <property type="molecule type" value="Genomic_DNA"/>
</dbReference>
<accession>A0A173TWN4</accession>
<dbReference type="AlphaFoldDB" id="A0A173TWN4"/>
<name>A0A173TWN4_9FIRM</name>
<evidence type="ECO:0000313" key="1">
    <source>
        <dbReference type="EMBL" id="CUN06487.1"/>
    </source>
</evidence>
<evidence type="ECO:0000313" key="2">
    <source>
        <dbReference type="Proteomes" id="UP000095673"/>
    </source>
</evidence>
<dbReference type="Proteomes" id="UP000095673">
    <property type="component" value="Unassembled WGS sequence"/>
</dbReference>
<protein>
    <submittedName>
        <fullName evidence="1">Uncharacterized protein</fullName>
    </submittedName>
</protein>
<sequence>MAYESVDSGSALLTDESQKVTVQLQNGTAVIPQGADIETAKKAIAKALVVNADKVDTKSLEWEYECEGKDKTKLQKNTAFGSLEGFTSTTTKKILWNTVTTEYNHPAFLENGEGDFKFRLKGSDEVVTLHRAYKYESSFVLKDAPYEVSMAFNADQSYDFDATARAIYDAVIAETNPAGLTYDDVSMEYNAGIDIIPNWQPLNSTNWTAAFKKFGPGEWSIRIKWDGNKNYKGTQTQVNVTTADNRIATAVVCREGVSFSYNMDTAVMKQSIFDQVIDWDNSTLPAKDSLSADDFTMEYYGVDDVAGVEGVTRQWAPIEGGKVNLLTYLQMGAGEQQIRITYKGNAEYRPSASAESNVTINKAKVKVKVKSANIYAGDAMPQDFVTTNPSDRFDVYTIYAGLTSNVNAGIYLQMPEKYTNSTVLKLIDPVVSKLYGKSFTQMMQDGMTVGELRKLFSTQELLDTLKKLHIDTGTVGQILEIINKLPSVADTVRVSFGTPNRAGLYTVTAVTDNKNYETGVGVGALLVKMHSKGTKLSWNQSFTNGKLKASDVASFDFGATLSYDGDVSISQSNVHYLYSGFTSKWKPYSSTKAPTEPGRYVVTVVTIGGNYQAAPITRSFQIVK</sequence>
<proteinExistence type="predicted"/>
<gene>
    <name evidence="1" type="ORF">ERS852580_01827</name>
</gene>
<dbReference type="RefSeq" id="WP_070104294.1">
    <property type="nucleotide sequence ID" value="NZ_CYXM01000007.1"/>
</dbReference>
<reference evidence="1 2" key="1">
    <citation type="submission" date="2015-09" db="EMBL/GenBank/DDBJ databases">
        <authorList>
            <consortium name="Pathogen Informatics"/>
        </authorList>
    </citation>
    <scope>NUCLEOTIDE SEQUENCE [LARGE SCALE GENOMIC DNA]</scope>
    <source>
        <strain evidence="1 2">2789STDY5834968</strain>
    </source>
</reference>